<comment type="similarity">
    <text evidence="6">Belongs to the TMEM104 family.</text>
</comment>
<evidence type="ECO:0000256" key="4">
    <source>
        <dbReference type="ARBA" id="ARBA00023136"/>
    </source>
</evidence>
<feature type="transmembrane region" description="Helical" evidence="7">
    <location>
        <begin position="298"/>
        <end position="320"/>
    </location>
</feature>
<name>A0A8I6SAF2_CIMLE</name>
<dbReference type="OrthoDB" id="294541at2759"/>
<keyword evidence="5" id="KW-0325">Glycoprotein</keyword>
<dbReference type="RefSeq" id="XP_014262458.2">
    <property type="nucleotide sequence ID" value="XM_014406972.2"/>
</dbReference>
<feature type="transmembrane region" description="Helical" evidence="7">
    <location>
        <begin position="411"/>
        <end position="434"/>
    </location>
</feature>
<feature type="domain" description="Amino acid transporter transmembrane" evidence="8">
    <location>
        <begin position="156"/>
        <end position="436"/>
    </location>
</feature>
<dbReference type="PANTHER" id="PTHR16189:SF0">
    <property type="entry name" value="TRANSMEMBRANE PROTEIN 104"/>
    <property type="match status" value="1"/>
</dbReference>
<dbReference type="Proteomes" id="UP000494040">
    <property type="component" value="Unassembled WGS sequence"/>
</dbReference>
<dbReference type="EnsemblMetazoa" id="XM_014406972.2">
    <property type="protein sequence ID" value="XP_014262458.2"/>
    <property type="gene ID" value="LOC106674331"/>
</dbReference>
<dbReference type="GO" id="GO:0016020">
    <property type="term" value="C:membrane"/>
    <property type="evidence" value="ECO:0007669"/>
    <property type="project" value="UniProtKB-SubCell"/>
</dbReference>
<feature type="transmembrane region" description="Helical" evidence="7">
    <location>
        <begin position="455"/>
        <end position="479"/>
    </location>
</feature>
<reference evidence="9" key="1">
    <citation type="submission" date="2022-01" db="UniProtKB">
        <authorList>
            <consortium name="EnsemblMetazoa"/>
        </authorList>
    </citation>
    <scope>IDENTIFICATION</scope>
</reference>
<evidence type="ECO:0000256" key="2">
    <source>
        <dbReference type="ARBA" id="ARBA00022692"/>
    </source>
</evidence>
<dbReference type="GeneID" id="106674331"/>
<feature type="transmembrane region" description="Helical" evidence="7">
    <location>
        <begin position="344"/>
        <end position="368"/>
    </location>
</feature>
<dbReference type="OMA" id="GHREGHP"/>
<dbReference type="KEGG" id="clec:106674331"/>
<evidence type="ECO:0000313" key="9">
    <source>
        <dbReference type="EnsemblMetazoa" id="XP_014262458.2"/>
    </source>
</evidence>
<organism evidence="9 10">
    <name type="scientific">Cimex lectularius</name>
    <name type="common">Bed bug</name>
    <name type="synonym">Acanthia lectularia</name>
    <dbReference type="NCBI Taxonomy" id="79782"/>
    <lineage>
        <taxon>Eukaryota</taxon>
        <taxon>Metazoa</taxon>
        <taxon>Ecdysozoa</taxon>
        <taxon>Arthropoda</taxon>
        <taxon>Hexapoda</taxon>
        <taxon>Insecta</taxon>
        <taxon>Pterygota</taxon>
        <taxon>Neoptera</taxon>
        <taxon>Paraneoptera</taxon>
        <taxon>Hemiptera</taxon>
        <taxon>Heteroptera</taxon>
        <taxon>Panheteroptera</taxon>
        <taxon>Cimicomorpha</taxon>
        <taxon>Cimicidae</taxon>
        <taxon>Cimex</taxon>
    </lineage>
</organism>
<proteinExistence type="inferred from homology"/>
<keyword evidence="2 7" id="KW-0812">Transmembrane</keyword>
<evidence type="ECO:0000259" key="8">
    <source>
        <dbReference type="Pfam" id="PF01490"/>
    </source>
</evidence>
<feature type="transmembrane region" description="Helical" evidence="7">
    <location>
        <begin position="197"/>
        <end position="217"/>
    </location>
</feature>
<accession>A0A8I6SAF2</accession>
<evidence type="ECO:0000256" key="6">
    <source>
        <dbReference type="ARBA" id="ARBA00038166"/>
    </source>
</evidence>
<dbReference type="PANTHER" id="PTHR16189">
    <property type="entry name" value="TRANSMEMBRANE PROTEIN 104-RELATED"/>
    <property type="match status" value="1"/>
</dbReference>
<feature type="transmembrane region" description="Helical" evidence="7">
    <location>
        <begin position="37"/>
        <end position="67"/>
    </location>
</feature>
<feature type="domain" description="Amino acid transporter transmembrane" evidence="8">
    <location>
        <begin position="7"/>
        <end position="58"/>
    </location>
</feature>
<keyword evidence="3 7" id="KW-1133">Transmembrane helix</keyword>
<protein>
    <recommendedName>
        <fullName evidence="8">Amino acid transporter transmembrane domain-containing protein</fullName>
    </recommendedName>
</protein>
<evidence type="ECO:0000313" key="10">
    <source>
        <dbReference type="Proteomes" id="UP000494040"/>
    </source>
</evidence>
<keyword evidence="4 7" id="KW-0472">Membrane</keyword>
<evidence type="ECO:0000256" key="3">
    <source>
        <dbReference type="ARBA" id="ARBA00022989"/>
    </source>
</evidence>
<keyword evidence="10" id="KW-1185">Reference proteome</keyword>
<feature type="transmembrane region" description="Helical" evidence="7">
    <location>
        <begin position="229"/>
        <end position="247"/>
    </location>
</feature>
<evidence type="ECO:0000256" key="7">
    <source>
        <dbReference type="SAM" id="Phobius"/>
    </source>
</evidence>
<feature type="transmembrane region" description="Helical" evidence="7">
    <location>
        <begin position="12"/>
        <end position="31"/>
    </location>
</feature>
<dbReference type="InterPro" id="IPR013057">
    <property type="entry name" value="AA_transpt_TM"/>
</dbReference>
<comment type="subcellular location">
    <subcellularLocation>
        <location evidence="1">Membrane</location>
        <topology evidence="1">Multi-pass membrane protein</topology>
    </subcellularLocation>
</comment>
<dbReference type="Pfam" id="PF01490">
    <property type="entry name" value="Aa_trans"/>
    <property type="match status" value="2"/>
</dbReference>
<dbReference type="AlphaFoldDB" id="A0A8I6SAF2"/>
<feature type="transmembrane region" description="Helical" evidence="7">
    <location>
        <begin position="380"/>
        <end position="399"/>
    </location>
</feature>
<feature type="transmembrane region" description="Helical" evidence="7">
    <location>
        <begin position="133"/>
        <end position="154"/>
    </location>
</feature>
<sequence>MDDLYSSKTALFYIFNLIVGAGSLTLPRAFYDAGWVLSSVLIVVLALFSYITVTFVIESIALCSSIIQWRMVERMKKVTREIRSAAEGEMASEDEMEINEDALMLPQEYIDFFPSEPQRLFSLDNKVELGEMALLLFNKLGLTLFYIFLCLYLYGDLTIYSAVISKTIVTTVCTSDNLNSTLSDYCWTSYDFKRGAVYKMALSGVLFILGPFVFFNIQKTKYLQFLTIFSRLLAFVLMIGLCIKRLANPNVEHGQPPQYNFEGFPALLGSCVYSFMCHHSLPGLIVPIMNKSKLKRWIALDYIAILILYLTLALVAVFAFNKIEDLFTLNFPPDTLKPNLTKDLISYFLMLFPVFTFSTTFPIVSVTLRSNLQAMFIFWQYKYIHTLIIPVITVVPPVLLAMTTDKIENHVGITGSFAGIVVQYIIPAGLVILARQQIPPLLKNVSNPHSSPFKTIFWPILVLTWAVICIAFAIINITLHKHIE</sequence>
<evidence type="ECO:0000256" key="1">
    <source>
        <dbReference type="ARBA" id="ARBA00004141"/>
    </source>
</evidence>
<evidence type="ECO:0000256" key="5">
    <source>
        <dbReference type="ARBA" id="ARBA00023180"/>
    </source>
</evidence>